<keyword evidence="4 6" id="KW-0472">Membrane</keyword>
<feature type="transmembrane region" description="Helical" evidence="6">
    <location>
        <begin position="1623"/>
        <end position="1648"/>
    </location>
</feature>
<feature type="compositionally biased region" description="Polar residues" evidence="5">
    <location>
        <begin position="323"/>
        <end position="334"/>
    </location>
</feature>
<dbReference type="Pfam" id="PF01544">
    <property type="entry name" value="CorA"/>
    <property type="match status" value="1"/>
</dbReference>
<feature type="compositionally biased region" description="Basic and acidic residues" evidence="5">
    <location>
        <begin position="69"/>
        <end position="80"/>
    </location>
</feature>
<evidence type="ECO:0000313" key="8">
    <source>
        <dbReference type="Proteomes" id="UP001265746"/>
    </source>
</evidence>
<feature type="compositionally biased region" description="Basic and acidic residues" evidence="5">
    <location>
        <begin position="519"/>
        <end position="531"/>
    </location>
</feature>
<dbReference type="Proteomes" id="UP001265746">
    <property type="component" value="Unassembled WGS sequence"/>
</dbReference>
<dbReference type="Gene3D" id="1.20.58.340">
    <property type="entry name" value="Magnesium transport protein CorA, transmembrane region"/>
    <property type="match status" value="1"/>
</dbReference>
<evidence type="ECO:0000256" key="4">
    <source>
        <dbReference type="ARBA" id="ARBA00023136"/>
    </source>
</evidence>
<gene>
    <name evidence="7" type="ORF">N8I77_013502</name>
</gene>
<keyword evidence="8" id="KW-1185">Reference proteome</keyword>
<dbReference type="InterPro" id="IPR002523">
    <property type="entry name" value="MgTranspt_CorA/ZnTranspt_ZntB"/>
</dbReference>
<keyword evidence="3 6" id="KW-1133">Transmembrane helix</keyword>
<sequence length="1870" mass="212049">MRSAMLPSPHLSAARPSGSENWNALSAPQSNLSCFLKHFIPLQVKARSNMASDGETGKTAKRTTPRQPWSHDKVPDENNDDFKRLIFRHPESATQNEEGRLGDIFAPKDEHCGIWNSSPNPECHASFGDQGTTASVSCYGHLIQMSQFLGAGNSGVFSLDHRDIEEPYMVHARARDLDELSWGGFLSYMLCLTPEFRPEHPPQVKWVNWRWPRYEYEIEALKVRASFQWIVHKGTVLQQFVLENTGEQPVQFKYQFPKDMLIRDLDYLNADYPFNYVEEGYSRLDGPNGYGHVCINTLDRRGRRESVDAVNDSAENNFGPGGTNESPNSTAETQLSEAGLAQAFTTDAKMADPVSKQDSGAQEAVAPAVGGRKLSEMARESSGGRSAVAAIMNPFVNGNAVKSQDIGDTWHEHTLGGSQSGSDGTAHLSLEIVVAYKLILLPDGEVDWRNFLVSEREANVSNILREETNRLWDNASISSLCSLGLSSMESNETASRIPDQVAVREEGMGNVKVDTTKNSGDHTDAGSDHQEANAGVDQANRDGQSLKRSDEPANAPKTNDSGESDAEPAGPSLPLGALKQGTSPKSHIEYVAWRHLEHVLSVCAVPVLVPKLFEDRSAQEPGDSSASPPALGEEELKKDDTLIALTCGDMSGHRVCTSASFFAFQFLIEAAKKLAHLPAPIPYTKMLQKRIQQVLRGHVKWLESLRTIDQPIGVGMRKRLLKSGCFAANYWVTGEIERSENNNNSWQPTNAVTDTPFHVLKLVEYMNFSKGCDTDAKEAEELVHRILRDVWVPWFHELDKLDKRGSFAWPHAVDEDVNTYRLADHFWIWKTLKTLDDLGVSKHQPSTKSRENERLVWKDEEIQWMAYLNDSDALEIDANQLHERFGKIAKRLSPSDAQRGILQRFTTENEISRKRMLAMTRSPRETRFLFHARDTALFYGQDCNFFLPGSSFEELWANTIEAQIHHNENQDAGWDNAIRYALGIVAGCRDSTLNERSARDLVMKCVGVLINISGHNGFFPGQLDEATKEPNLFYSGEERDFYYHADFEINYILLTHARDINQTFEATGTMPSQRFKSASIKSAGDRENQPSRHLQPQVLDIPKETTAQPKIQNQVNEYSRYRSSPMARQLEPHLNVDSQHKMTMKKAIPFNTLIDATSIISIEEEWLYHYPHFLSGSGIDITEQINRRIDASQSSGNDEYDSSISATSQPSRDAVGGVIGQEIDDFRKLKRKFSIPSGPKSSDTMIFVVDTPKQKHLGKREKKSFEEMKWVQMYNNQGLHARLSAPRTAEKAKKRFIWLPKANAETALLCWAASPEQEKAEISLFFDRHSKYEKHVWDDTTMVLNTWQTELHLSFYVLVDPTTPRYESLPPLTADPFPGRPTWKIHRASMSFRFDGDFFDRYWTCHFIEHIPCRSFEVIWPFPFDSSGKHEHKQWWQRKVLELYFLGDILREISRGAEDILSEVRQELGVGESTLSLPILNSEAYSSSKENWHRFEQILHAVEEDLTSNLDTLQKWASREKDRGQEKPRWTRSDERKYRGAINKYRGSTERQIRDLGIYRDKIRKLKDTLATSMQKIRDDRELHRNENIRYFTYVTVIFLPLGFAASFYSMNGAPPDALMISLVKFAAAAFAVTVGLLASAKTLFLAVDVVVVPLRRLRAQAGLAMEKYSRSTMEDSLLMKWMKNLGESDEEEEGQPSDGQPKAAEHADWNDVEFEFWSPFMFWVAYIFFEIPARRVLLAISELRSGSFSPQVVGNVLLGFVFMPIFALAWLTNIFCLNIQDLARLIRDIGNLFPHRPTKSKPGNKEDDAAVLFRHFKRMTDEPRTSRPLKLLQETIARKQKSPEIGQKPENGPESKRESIVETSEKITA</sequence>
<evidence type="ECO:0000313" key="7">
    <source>
        <dbReference type="EMBL" id="KAK2595990.1"/>
    </source>
</evidence>
<comment type="caution">
    <text evidence="7">The sequence shown here is derived from an EMBL/GenBank/DDBJ whole genome shotgun (WGS) entry which is preliminary data.</text>
</comment>
<dbReference type="GO" id="GO:0046873">
    <property type="term" value="F:metal ion transmembrane transporter activity"/>
    <property type="evidence" value="ECO:0007669"/>
    <property type="project" value="InterPro"/>
</dbReference>
<reference evidence="7" key="1">
    <citation type="submission" date="2023-06" db="EMBL/GenBank/DDBJ databases">
        <authorList>
            <person name="Noh H."/>
        </authorList>
    </citation>
    <scope>NUCLEOTIDE SEQUENCE</scope>
    <source>
        <strain evidence="7">DUCC20226</strain>
    </source>
</reference>
<dbReference type="GO" id="GO:0016020">
    <property type="term" value="C:membrane"/>
    <property type="evidence" value="ECO:0007669"/>
    <property type="project" value="UniProtKB-SubCell"/>
</dbReference>
<feature type="transmembrane region" description="Helical" evidence="6">
    <location>
        <begin position="1753"/>
        <end position="1772"/>
    </location>
</feature>
<feature type="compositionally biased region" description="Polar residues" evidence="5">
    <location>
        <begin position="1192"/>
        <end position="1211"/>
    </location>
</feature>
<evidence type="ECO:0000256" key="6">
    <source>
        <dbReference type="SAM" id="Phobius"/>
    </source>
</evidence>
<evidence type="ECO:0000256" key="2">
    <source>
        <dbReference type="ARBA" id="ARBA00022692"/>
    </source>
</evidence>
<feature type="transmembrane region" description="Helical" evidence="6">
    <location>
        <begin position="1721"/>
        <end position="1741"/>
    </location>
</feature>
<feature type="region of interest" description="Disordered" evidence="5">
    <location>
        <begin position="1192"/>
        <end position="1216"/>
    </location>
</feature>
<keyword evidence="2 6" id="KW-0812">Transmembrane</keyword>
<proteinExistence type="predicted"/>
<feature type="region of interest" description="Disordered" evidence="5">
    <location>
        <begin position="349"/>
        <end position="368"/>
    </location>
</feature>
<feature type="region of interest" description="Disordered" evidence="5">
    <location>
        <begin position="305"/>
        <end position="334"/>
    </location>
</feature>
<organism evidence="7 8">
    <name type="scientific">Phomopsis amygdali</name>
    <name type="common">Fusicoccum amygdali</name>
    <dbReference type="NCBI Taxonomy" id="1214568"/>
    <lineage>
        <taxon>Eukaryota</taxon>
        <taxon>Fungi</taxon>
        <taxon>Dikarya</taxon>
        <taxon>Ascomycota</taxon>
        <taxon>Pezizomycotina</taxon>
        <taxon>Sordariomycetes</taxon>
        <taxon>Sordariomycetidae</taxon>
        <taxon>Diaporthales</taxon>
        <taxon>Diaporthaceae</taxon>
        <taxon>Diaporthe</taxon>
    </lineage>
</organism>
<protein>
    <submittedName>
        <fullName evidence="7">Uncharacterized protein</fullName>
    </submittedName>
</protein>
<evidence type="ECO:0000256" key="5">
    <source>
        <dbReference type="SAM" id="MobiDB-lite"/>
    </source>
</evidence>
<feature type="transmembrane region" description="Helical" evidence="6">
    <location>
        <begin position="1591"/>
        <end position="1611"/>
    </location>
</feature>
<evidence type="ECO:0000256" key="3">
    <source>
        <dbReference type="ARBA" id="ARBA00022989"/>
    </source>
</evidence>
<evidence type="ECO:0000256" key="1">
    <source>
        <dbReference type="ARBA" id="ARBA00004141"/>
    </source>
</evidence>
<accession>A0AAD9VWE7</accession>
<name>A0AAD9VWE7_PHOAM</name>
<feature type="region of interest" description="Disordered" evidence="5">
    <location>
        <begin position="488"/>
        <end position="581"/>
    </location>
</feature>
<comment type="subcellular location">
    <subcellularLocation>
        <location evidence="1">Membrane</location>
        <topology evidence="1">Multi-pass membrane protein</topology>
    </subcellularLocation>
</comment>
<dbReference type="SUPFAM" id="SSF144083">
    <property type="entry name" value="Magnesium transport protein CorA, transmembrane region"/>
    <property type="match status" value="1"/>
</dbReference>
<feature type="compositionally biased region" description="Basic and acidic residues" evidence="5">
    <location>
        <begin position="1852"/>
        <end position="1870"/>
    </location>
</feature>
<feature type="region of interest" description="Disordered" evidence="5">
    <location>
        <begin position="1"/>
        <end position="22"/>
    </location>
</feature>
<feature type="region of interest" description="Disordered" evidence="5">
    <location>
        <begin position="1835"/>
        <end position="1870"/>
    </location>
</feature>
<dbReference type="EMBL" id="JAUJFL010000012">
    <property type="protein sequence ID" value="KAK2595990.1"/>
    <property type="molecule type" value="Genomic_DNA"/>
</dbReference>
<dbReference type="InterPro" id="IPR045863">
    <property type="entry name" value="CorA_TM1_TM2"/>
</dbReference>
<feature type="region of interest" description="Disordered" evidence="5">
    <location>
        <begin position="49"/>
        <end position="80"/>
    </location>
</feature>